<evidence type="ECO:0000313" key="9">
    <source>
        <dbReference type="EMBL" id="KAL3684565.1"/>
    </source>
</evidence>
<dbReference type="PANTHER" id="PTHR10629:SF50">
    <property type="entry name" value="DNA (CYTOSINE-5)-METHYLTRANSFERASE CMT3"/>
    <property type="match status" value="1"/>
</dbReference>
<dbReference type="EMBL" id="JBJQOH010000006">
    <property type="protein sequence ID" value="KAL3684565.1"/>
    <property type="molecule type" value="Genomic_DNA"/>
</dbReference>
<dbReference type="NCBIfam" id="TIGR00675">
    <property type="entry name" value="dcm"/>
    <property type="match status" value="1"/>
</dbReference>
<comment type="caution">
    <text evidence="9">The sequence shown here is derived from an EMBL/GenBank/DDBJ whole genome shotgun (WGS) entry which is preliminary data.</text>
</comment>
<dbReference type="InterPro" id="IPR001525">
    <property type="entry name" value="C5_MeTfrase"/>
</dbReference>
<feature type="region of interest" description="Disordered" evidence="7">
    <location>
        <begin position="23"/>
        <end position="56"/>
    </location>
</feature>
<gene>
    <name evidence="9" type="ORF">R1sor_002587</name>
</gene>
<keyword evidence="2 5" id="KW-0489">Methyltransferase</keyword>
<dbReference type="InterPro" id="IPR031303">
    <property type="entry name" value="C5_meth_CS"/>
</dbReference>
<dbReference type="InterPro" id="IPR029063">
    <property type="entry name" value="SAM-dependent_MTases_sf"/>
</dbReference>
<dbReference type="InterPro" id="IPR000953">
    <property type="entry name" value="Chromo/chromo_shadow_dom"/>
</dbReference>
<feature type="compositionally biased region" description="Basic and acidic residues" evidence="7">
    <location>
        <begin position="159"/>
        <end position="185"/>
    </location>
</feature>
<evidence type="ECO:0000256" key="3">
    <source>
        <dbReference type="ARBA" id="ARBA00022679"/>
    </source>
</evidence>
<dbReference type="Gene3D" id="2.30.30.490">
    <property type="match status" value="1"/>
</dbReference>
<evidence type="ECO:0000256" key="5">
    <source>
        <dbReference type="PROSITE-ProRule" id="PRU01016"/>
    </source>
</evidence>
<dbReference type="SMART" id="SM00298">
    <property type="entry name" value="CHROMO"/>
    <property type="match status" value="1"/>
</dbReference>
<dbReference type="EC" id="2.1.1.37" evidence="1"/>
<dbReference type="PROSITE" id="PS00095">
    <property type="entry name" value="C5_MTASE_2"/>
    <property type="match status" value="1"/>
</dbReference>
<organism evidence="9 10">
    <name type="scientific">Riccia sorocarpa</name>
    <dbReference type="NCBI Taxonomy" id="122646"/>
    <lineage>
        <taxon>Eukaryota</taxon>
        <taxon>Viridiplantae</taxon>
        <taxon>Streptophyta</taxon>
        <taxon>Embryophyta</taxon>
        <taxon>Marchantiophyta</taxon>
        <taxon>Marchantiopsida</taxon>
        <taxon>Marchantiidae</taxon>
        <taxon>Marchantiales</taxon>
        <taxon>Ricciaceae</taxon>
        <taxon>Riccia</taxon>
    </lineage>
</organism>
<evidence type="ECO:0000256" key="1">
    <source>
        <dbReference type="ARBA" id="ARBA00011975"/>
    </source>
</evidence>
<accession>A0ABD3H2N1</accession>
<dbReference type="GO" id="GO:0003886">
    <property type="term" value="F:DNA (cytosine-5-)-methyltransferase activity"/>
    <property type="evidence" value="ECO:0007669"/>
    <property type="project" value="UniProtKB-EC"/>
</dbReference>
<evidence type="ECO:0000256" key="6">
    <source>
        <dbReference type="RuleBase" id="RU000416"/>
    </source>
</evidence>
<dbReference type="InterPro" id="IPR050390">
    <property type="entry name" value="C5-Methyltransferase"/>
</dbReference>
<dbReference type="InterPro" id="IPR043151">
    <property type="entry name" value="BAH_sf"/>
</dbReference>
<feature type="compositionally biased region" description="Low complexity" evidence="7">
    <location>
        <begin position="28"/>
        <end position="40"/>
    </location>
</feature>
<dbReference type="SUPFAM" id="SSF54160">
    <property type="entry name" value="Chromo domain-like"/>
    <property type="match status" value="1"/>
</dbReference>
<evidence type="ECO:0000256" key="7">
    <source>
        <dbReference type="SAM" id="MobiDB-lite"/>
    </source>
</evidence>
<feature type="active site" evidence="5">
    <location>
        <position position="523"/>
    </location>
</feature>
<evidence type="ECO:0000256" key="2">
    <source>
        <dbReference type="ARBA" id="ARBA00022603"/>
    </source>
</evidence>
<dbReference type="PRINTS" id="PR00105">
    <property type="entry name" value="C5METTRFRASE"/>
</dbReference>
<evidence type="ECO:0000259" key="8">
    <source>
        <dbReference type="PROSITE" id="PS50013"/>
    </source>
</evidence>
<dbReference type="PROSITE" id="PS51679">
    <property type="entry name" value="SAM_MT_C5"/>
    <property type="match status" value="1"/>
</dbReference>
<evidence type="ECO:0000256" key="4">
    <source>
        <dbReference type="ARBA" id="ARBA00022691"/>
    </source>
</evidence>
<dbReference type="Pfam" id="PF00145">
    <property type="entry name" value="DNA_methylase"/>
    <property type="match status" value="1"/>
</dbReference>
<dbReference type="CDD" id="cd00024">
    <property type="entry name" value="CD_CSD"/>
    <property type="match status" value="1"/>
</dbReference>
<dbReference type="GO" id="GO:0032259">
    <property type="term" value="P:methylation"/>
    <property type="evidence" value="ECO:0007669"/>
    <property type="project" value="UniProtKB-KW"/>
</dbReference>
<comment type="similarity">
    <text evidence="5 6">Belongs to the class I-like SAM-binding methyltransferase superfamily. C5-methyltransferase family.</text>
</comment>
<keyword evidence="10" id="KW-1185">Reference proteome</keyword>
<dbReference type="Gene3D" id="3.90.120.10">
    <property type="entry name" value="DNA Methylase, subunit A, domain 2"/>
    <property type="match status" value="1"/>
</dbReference>
<proteinExistence type="inferred from homology"/>
<dbReference type="PROSITE" id="PS50013">
    <property type="entry name" value="CHROMO_2"/>
    <property type="match status" value="1"/>
</dbReference>
<sequence length="891" mass="101281">MGQKRNIFQIYLSANSHVENNGGRRWTRSMSSKSTTWTSKAADLGSPSTPIVPRPLHRRFRPTQSVKCKQGVQTERGSHLKAEPITIDDDSDSSVEIRFTPTSLRLRLGSRRGLSVRETPSPRKTSESDSEQDVDGLADGRENPVSGIPTKILPPKLEVTGENRSNEGTTKEREGTGKTRSSDCFKQPALDKNEARGRWPHRYLMEEKGKRYARSRNFEKSCSVNHFVEAYVDGNSIRLDDFVEIHALGKDGVLLEGAGALPGKVLFWSKLETDEPLNCLIDKVNVMQIQPEIFQDPKWTPPEQKYYYSMGYKEEYSTFYALSKAGDKERETQLPEVKEKLMLDLFCGCGGMSTGLCMGARMSNAKLKIQWAVDNNACSCESFRVNHEHAEVYNCPAEDFLHLIRKWDELCKRYSHGARTKPLTQFYADEEDSDDSGPENGEFEVEDIIGVRWFNTRNSNLSCAASGRIEFKVMWKDGDLTWEPEENLTNSREILKNFIRSGRAKKILPRPGECDVICGGPPCQGVSGLNRFRCIEQPLACEKNRQVIVYMDIVEFLKPRFLLMENVVDMLLFADGIVARYALTRLIRMQYQARVGLMAAGRYGVPQFRQRMFMWGAAQNEILPAFPLPTHEMEGVVTRVPADWKKNEVSFEGVDAQSHQNLRPCVTLGNALTDLPPVDNSVEDQELEYLTPATNSFQKMLRRPRYELEELEPALREDTVKVLDHRPLRLNEDDLERTCLIPKKKGACFRDLPGVKTLVDGTVYTDGQNRRTCKSGKFLVPGFALNLYQGRNWKSFGRLWWDETVGTVYTDVVPHGQRMLHPNQDRTLTIRECARLQGFPDYYKFCGTVKDRYRQIGNAVSVPVARALGHSLGRALSFTRDPVYHLPADFS</sequence>
<feature type="domain" description="Chromo" evidence="8">
    <location>
        <begin position="443"/>
        <end position="510"/>
    </location>
</feature>
<dbReference type="AlphaFoldDB" id="A0ABD3H2N1"/>
<keyword evidence="4 5" id="KW-0949">S-adenosyl-L-methionine</keyword>
<reference evidence="9 10" key="1">
    <citation type="submission" date="2024-09" db="EMBL/GenBank/DDBJ databases">
        <title>Chromosome-scale assembly of Riccia sorocarpa.</title>
        <authorList>
            <person name="Paukszto L."/>
        </authorList>
    </citation>
    <scope>NUCLEOTIDE SEQUENCE [LARGE SCALE GENOMIC DNA]</scope>
    <source>
        <strain evidence="9">LP-2024</strain>
        <tissue evidence="9">Aerial parts of the thallus</tissue>
    </source>
</reference>
<keyword evidence="3 5" id="KW-0808">Transferase</keyword>
<dbReference type="PANTHER" id="PTHR10629">
    <property type="entry name" value="CYTOSINE-SPECIFIC METHYLTRANSFERASE"/>
    <property type="match status" value="1"/>
</dbReference>
<dbReference type="InterPro" id="IPR016197">
    <property type="entry name" value="Chromo-like_dom_sf"/>
</dbReference>
<feature type="region of interest" description="Disordered" evidence="7">
    <location>
        <begin position="110"/>
        <end position="185"/>
    </location>
</feature>
<protein>
    <recommendedName>
        <fullName evidence="1">DNA (cytosine-5-)-methyltransferase</fullName>
        <ecNumber evidence="1">2.1.1.37</ecNumber>
    </recommendedName>
</protein>
<name>A0ABD3H2N1_9MARC</name>
<evidence type="ECO:0000313" key="10">
    <source>
        <dbReference type="Proteomes" id="UP001633002"/>
    </source>
</evidence>
<dbReference type="Gene3D" id="3.40.50.150">
    <property type="entry name" value="Vaccinia Virus protein VP39"/>
    <property type="match status" value="1"/>
</dbReference>
<dbReference type="Proteomes" id="UP001633002">
    <property type="component" value="Unassembled WGS sequence"/>
</dbReference>
<dbReference type="SUPFAM" id="SSF53335">
    <property type="entry name" value="S-adenosyl-L-methionine-dependent methyltransferases"/>
    <property type="match status" value="1"/>
</dbReference>